<protein>
    <submittedName>
        <fullName evidence="1">Uncharacterized protein</fullName>
    </submittedName>
</protein>
<dbReference type="Proteomes" id="UP000070483">
    <property type="component" value="Unassembled WGS sequence"/>
</dbReference>
<evidence type="ECO:0000313" key="2">
    <source>
        <dbReference type="Proteomes" id="UP000070483"/>
    </source>
</evidence>
<accession>A0A134ARE6</accession>
<keyword evidence="2" id="KW-1185">Reference proteome</keyword>
<dbReference type="EMBL" id="LSDD01000004">
    <property type="protein sequence ID" value="KXB70263.1"/>
    <property type="molecule type" value="Genomic_DNA"/>
</dbReference>
<sequence>MNVHKNKDLLKKIREEKKLQNELKEESIICFFEYDPKTHNHIVRDLGTRCESKSKSKEEINGVENKIKDLKNKPEGKRSLLTYLKKINGVGKCNQVEYGDKEFYFIHCVKIKSPKVKKQYVR</sequence>
<comment type="caution">
    <text evidence="1">The sequence shown here is derived from an EMBL/GenBank/DDBJ whole genome shotgun (WGS) entry which is preliminary data.</text>
</comment>
<reference evidence="2" key="1">
    <citation type="submission" date="2016-01" db="EMBL/GenBank/DDBJ databases">
        <authorList>
            <person name="Mitreva M."/>
            <person name="Pepin K.H."/>
            <person name="Mihindukulasuriya K.A."/>
            <person name="Fulton R."/>
            <person name="Fronick C."/>
            <person name="O'Laughlin M."/>
            <person name="Miner T."/>
            <person name="Herter B."/>
            <person name="Rosa B.A."/>
            <person name="Cordes M."/>
            <person name="Tomlinson C."/>
            <person name="Wollam A."/>
            <person name="Palsikar V.B."/>
            <person name="Mardis E.R."/>
            <person name="Wilson R.K."/>
        </authorList>
    </citation>
    <scope>NUCLEOTIDE SEQUENCE [LARGE SCALE GENOMIC DNA]</scope>
    <source>
        <strain evidence="2">KA00185</strain>
    </source>
</reference>
<dbReference type="AlphaFoldDB" id="A0A134ARE6"/>
<proteinExistence type="predicted"/>
<dbReference type="PATRIC" id="fig|157687.3.peg.59"/>
<dbReference type="RefSeq" id="WP_060917165.1">
    <property type="nucleotide sequence ID" value="NZ_KQ959999.1"/>
</dbReference>
<name>A0A134ARE6_9FUSO</name>
<dbReference type="STRING" id="157687.HMPREF3180_00057"/>
<gene>
    <name evidence="1" type="ORF">HMPREF3180_00057</name>
</gene>
<organism evidence="1 2">
    <name type="scientific">Leptotrichia wadei</name>
    <dbReference type="NCBI Taxonomy" id="157687"/>
    <lineage>
        <taxon>Bacteria</taxon>
        <taxon>Fusobacteriati</taxon>
        <taxon>Fusobacteriota</taxon>
        <taxon>Fusobacteriia</taxon>
        <taxon>Fusobacteriales</taxon>
        <taxon>Leptotrichiaceae</taxon>
        <taxon>Leptotrichia</taxon>
    </lineage>
</organism>
<evidence type="ECO:0000313" key="1">
    <source>
        <dbReference type="EMBL" id="KXB70263.1"/>
    </source>
</evidence>